<evidence type="ECO:0000313" key="2">
    <source>
        <dbReference type="EMBL" id="PWU94173.1"/>
    </source>
</evidence>
<dbReference type="SMART" id="SM00384">
    <property type="entry name" value="AT_hook"/>
    <property type="match status" value="16"/>
</dbReference>
<dbReference type="VEuPathDB" id="TriTrypDB:TCSYLVIO_001779"/>
<feature type="region of interest" description="Disordered" evidence="1">
    <location>
        <begin position="969"/>
        <end position="1115"/>
    </location>
</feature>
<dbReference type="VEuPathDB" id="TriTrypDB:TcBrA4_0088610"/>
<feature type="region of interest" description="Disordered" evidence="1">
    <location>
        <begin position="682"/>
        <end position="714"/>
    </location>
</feature>
<feature type="region of interest" description="Disordered" evidence="1">
    <location>
        <begin position="849"/>
        <end position="892"/>
    </location>
</feature>
<accession>A0A2V2VIH5</accession>
<proteinExistence type="predicted"/>
<dbReference type="VEuPathDB" id="TriTrypDB:TCDM_07455"/>
<dbReference type="VEuPathDB" id="TriTrypDB:ECC02_009751"/>
<dbReference type="VEuPathDB" id="TriTrypDB:Tc_MARK_611"/>
<dbReference type="VEuPathDB" id="TriTrypDB:TCDM_07454"/>
<name>A0A2V2VIH5_TRYCR</name>
<protein>
    <submittedName>
        <fullName evidence="2">Uncharacterized protein</fullName>
    </submittedName>
</protein>
<feature type="compositionally biased region" description="Basic and acidic residues" evidence="1">
    <location>
        <begin position="361"/>
        <end position="370"/>
    </location>
</feature>
<feature type="region of interest" description="Disordered" evidence="1">
    <location>
        <begin position="731"/>
        <end position="796"/>
    </location>
</feature>
<dbReference type="VEuPathDB" id="TriTrypDB:TcCL_ESM06239"/>
<feature type="region of interest" description="Disordered" evidence="1">
    <location>
        <begin position="326"/>
        <end position="370"/>
    </location>
</feature>
<dbReference type="VEuPathDB" id="TriTrypDB:TcYC6_0045090"/>
<evidence type="ECO:0000313" key="3">
    <source>
        <dbReference type="Proteomes" id="UP000246078"/>
    </source>
</evidence>
<feature type="region of interest" description="Disordered" evidence="1">
    <location>
        <begin position="825"/>
        <end position="844"/>
    </location>
</feature>
<feature type="compositionally biased region" description="Basic residues" evidence="1">
    <location>
        <begin position="1104"/>
        <end position="1115"/>
    </location>
</feature>
<dbReference type="GO" id="GO:0003677">
    <property type="term" value="F:DNA binding"/>
    <property type="evidence" value="ECO:0007669"/>
    <property type="project" value="InterPro"/>
</dbReference>
<gene>
    <name evidence="2" type="ORF">C3747_281g8</name>
</gene>
<dbReference type="VEuPathDB" id="TriTrypDB:TcCLB.511693.30"/>
<dbReference type="VEuPathDB" id="TriTrypDB:C4B63_30g138"/>
<evidence type="ECO:0000256" key="1">
    <source>
        <dbReference type="SAM" id="MobiDB-lite"/>
    </source>
</evidence>
<dbReference type="VEuPathDB" id="TriTrypDB:TcG_07249"/>
<dbReference type="VEuPathDB" id="TriTrypDB:TcCLB.508177.60"/>
<dbReference type="Proteomes" id="UP000246078">
    <property type="component" value="Unassembled WGS sequence"/>
</dbReference>
<dbReference type="InterPro" id="IPR017956">
    <property type="entry name" value="AT_hook_DNA-bd_motif"/>
</dbReference>
<dbReference type="VEuPathDB" id="TriTrypDB:C3747_281g8"/>
<feature type="compositionally biased region" description="Basic and acidic residues" evidence="1">
    <location>
        <begin position="328"/>
        <end position="337"/>
    </location>
</feature>
<feature type="region of interest" description="Disordered" evidence="1">
    <location>
        <begin position="67"/>
        <end position="93"/>
    </location>
</feature>
<sequence>MQQRCVRHVSSRVDWLLRGFGLTSGRRCFASPRLCCQGRLYASQSSQFAIEAETLSHHCNSNRISTVTSSVAPDSSSRRDGSNHSAPAQSNEEGKISTLLRAWDLQQVLFGLRDFQTGVVTYVEVEERLRGMRLMDDWMIQKLFLESGWVRQLQENAETAPQHHAVVGEQKILRYMLHRFISDETMWRDDLLALLELLFTSVDQSTCLSFDRTSCHTASHPCTTSVDNSACGHEDDHNTSEFSVRIPGSLFKEPEKMNFYSYGLQNVLWEFLQEDASSFEDTSALWRVSVASYRNLLSLPSPQRPPFSRYESHPGILGAEFVGAMRSKQTESPRENSDEVALGDTPQEPVECDLPNDGQEETSRDGEDDKVMMMMNDESGNSYLRDRFYMSVIEPGEVSFPAGDARPSGVLCSAGNEHSPERHSGVFPASWRGEREILNPGNGELEDIHLNHLWGIFQKMKLEDSIDMCRAVRHGNLEKLRWEVFMDVLARKGLLLLFFARDEVRALTPPHLTYRRLSRLHQELKVIASWTSTRGHCVPPPSLPSFEDLTLSSRLSFSCFAQLHAPVQRHLYGFATPSVSPAHLYSRYCESYSQSLVQPNALSQDGKKEDAGKTISCETPTALEKRQFPRFECLSELQRMAFYYSFHDEVPHFSPQPNVDNSCSTGAVYNVGINQKYRTELTEPELSDEPPVAVKQRGRPRRATLTVPDASDEPPVAVKQRGWLRRTTLTVPDASDEPPVAVKQRGRPRRTMLTVPDASDEPPIAVKQRGRPRRTTLTVPDASDEPPVAVKQRGRPRRTMLTVPDASDEPPIAVKQRGRPRRTMLTVPDASDEPPVAVKQRGRPRRTMLTVPDASDEPPVAVKQRGRPRRTTLTVPDASDEPPVAVKQRGRPRRTMLTVPDASDEPPVAVKQRGRLRRTTLTVPDASDEPPVAVKQRGRPRRTMLTVPDASDEPPIAVKQRGRPRRTMLTVPDASDEPPVAVKQRGRPRRTTLTVPDASDEPPVAVKQRGRPRRTMLTVPDAPDEPPIAVKQRGRPRRTMLTVPDAPDEPPVAVKQRGRPRRTMLTVPDASDEPPVAVKQRGRPRRTMLTVPDASDEPPVAVKQRGRPRRKVLST</sequence>
<comment type="caution">
    <text evidence="2">The sequence shown here is derived from an EMBL/GenBank/DDBJ whole genome shotgun (WGS) entry which is preliminary data.</text>
</comment>
<reference evidence="2 3" key="1">
    <citation type="journal article" date="2018" name="Microb. Genom.">
        <title>Expanding an expanded genome: long-read sequencing of Trypanosoma cruzi.</title>
        <authorList>
            <person name="Berna L."/>
            <person name="Rodriguez M."/>
            <person name="Chiribao M.L."/>
            <person name="Parodi-Talice A."/>
            <person name="Pita S."/>
            <person name="Rijo G."/>
            <person name="Alvarez-Valin F."/>
            <person name="Robello C."/>
        </authorList>
    </citation>
    <scope>NUCLEOTIDE SEQUENCE [LARGE SCALE GENOMIC DNA]</scope>
    <source>
        <strain evidence="2 3">TCC</strain>
    </source>
</reference>
<dbReference type="VEuPathDB" id="TriTrypDB:BCY84_12852"/>
<dbReference type="EMBL" id="PRFC01000281">
    <property type="protein sequence ID" value="PWU94173.1"/>
    <property type="molecule type" value="Genomic_DNA"/>
</dbReference>
<organism evidence="2 3">
    <name type="scientific">Trypanosoma cruzi</name>
    <dbReference type="NCBI Taxonomy" id="5693"/>
    <lineage>
        <taxon>Eukaryota</taxon>
        <taxon>Discoba</taxon>
        <taxon>Euglenozoa</taxon>
        <taxon>Kinetoplastea</taxon>
        <taxon>Metakinetoplastina</taxon>
        <taxon>Trypanosomatida</taxon>
        <taxon>Trypanosomatidae</taxon>
        <taxon>Trypanosoma</taxon>
        <taxon>Schizotrypanum</taxon>
    </lineage>
</organism>
<dbReference type="AlphaFoldDB" id="A0A2V2VIH5"/>